<dbReference type="CDD" id="cd24163">
    <property type="entry name" value="RWDD2_C"/>
    <property type="match status" value="1"/>
</dbReference>
<dbReference type="OrthoDB" id="432412at2759"/>
<evidence type="ECO:0000313" key="2">
    <source>
        <dbReference type="EMBL" id="KAF4976367.1"/>
    </source>
</evidence>
<dbReference type="InterPro" id="IPR059181">
    <property type="entry name" value="RWDD2A-B_C"/>
</dbReference>
<protein>
    <recommendedName>
        <fullName evidence="1">Small nuclear ribonucleoprotein Prp3 C-terminal domain-containing protein</fullName>
    </recommendedName>
</protein>
<dbReference type="Pfam" id="PF06544">
    <property type="entry name" value="Prp3_C"/>
    <property type="match status" value="1"/>
</dbReference>
<dbReference type="Proteomes" id="UP000635477">
    <property type="component" value="Unassembled WGS sequence"/>
</dbReference>
<dbReference type="InterPro" id="IPR010541">
    <property type="entry name" value="Prp3_C"/>
</dbReference>
<dbReference type="InterPro" id="IPR017359">
    <property type="entry name" value="Phi-like"/>
</dbReference>
<dbReference type="PIRSF" id="PIRSF038021">
    <property type="entry name" value="UCP038021_RWDD2"/>
    <property type="match status" value="1"/>
</dbReference>
<dbReference type="PANTHER" id="PTHR15955">
    <property type="entry name" value="RWD DOMAIN CONTAINING PROTEIN 2"/>
    <property type="match status" value="1"/>
</dbReference>
<sequence length="306" mass="34062">MSKESNTLEVLPKDLMVLQLGQVDLLLAMYTSDNAISIDTASSNLLELLREWCESDQETRPQSSQECIPMLLSLEISDTDDSPADATHSLQLNLSIPLVNQTEDAETTADMEPPPVKVRVQQPAWMSKGEVARLNTEIPEEDILTVIEHVKEAAIQHLEGLKQVEAARGLNAGASTVRVWFYFPSISTRSKRDDLVNYAPTYGLTGFLLAGKPGILCLEGGSSAIDDFMKFIKTESWGDIPSQHKKVSERYRETGPDVERAFADMQEITDLMPERRGERGNRNDMKALEVWLNKSGLGEAFGKVFM</sequence>
<dbReference type="SUPFAM" id="SSF54495">
    <property type="entry name" value="UBC-like"/>
    <property type="match status" value="1"/>
</dbReference>
<gene>
    <name evidence="2" type="ORF">FZEAL_6943</name>
</gene>
<dbReference type="AlphaFoldDB" id="A0A8H4UGZ6"/>
<dbReference type="EMBL" id="JABEYC010000545">
    <property type="protein sequence ID" value="KAF4976367.1"/>
    <property type="molecule type" value="Genomic_DNA"/>
</dbReference>
<evidence type="ECO:0000313" key="3">
    <source>
        <dbReference type="Proteomes" id="UP000635477"/>
    </source>
</evidence>
<organism evidence="2 3">
    <name type="scientific">Fusarium zealandicum</name>
    <dbReference type="NCBI Taxonomy" id="1053134"/>
    <lineage>
        <taxon>Eukaryota</taxon>
        <taxon>Fungi</taxon>
        <taxon>Dikarya</taxon>
        <taxon>Ascomycota</taxon>
        <taxon>Pezizomycotina</taxon>
        <taxon>Sordariomycetes</taxon>
        <taxon>Hypocreomycetidae</taxon>
        <taxon>Hypocreales</taxon>
        <taxon>Nectriaceae</taxon>
        <taxon>Fusarium</taxon>
        <taxon>Fusarium staphyleae species complex</taxon>
    </lineage>
</organism>
<feature type="domain" description="Small nuclear ribonucleoprotein Prp3 C-terminal" evidence="1">
    <location>
        <begin position="180"/>
        <end position="262"/>
    </location>
</feature>
<keyword evidence="3" id="KW-1185">Reference proteome</keyword>
<name>A0A8H4UGZ6_9HYPO</name>
<accession>A0A8H4UGZ6</accession>
<dbReference type="InterPro" id="IPR016135">
    <property type="entry name" value="UBQ-conjugating_enzyme/RWD"/>
</dbReference>
<reference evidence="2" key="2">
    <citation type="submission" date="2020-05" db="EMBL/GenBank/DDBJ databases">
        <authorList>
            <person name="Kim H.-S."/>
            <person name="Proctor R.H."/>
            <person name="Brown D.W."/>
        </authorList>
    </citation>
    <scope>NUCLEOTIDE SEQUENCE</scope>
    <source>
        <strain evidence="2">NRRL 22465</strain>
    </source>
</reference>
<reference evidence="2" key="1">
    <citation type="journal article" date="2020" name="BMC Genomics">
        <title>Correction to: Identification and distribution of gene clusters required for synthesis of sphingolipid metabolism inhibitors in diverse species of the filamentous fungus Fusarium.</title>
        <authorList>
            <person name="Kim H.S."/>
            <person name="Lohmar J.M."/>
            <person name="Busman M."/>
            <person name="Brown D.W."/>
            <person name="Naumann T.A."/>
            <person name="Divon H.H."/>
            <person name="Lysoe E."/>
            <person name="Uhlig S."/>
            <person name="Proctor R.H."/>
        </authorList>
    </citation>
    <scope>NUCLEOTIDE SEQUENCE</scope>
    <source>
        <strain evidence="2">NRRL 22465</strain>
    </source>
</reference>
<evidence type="ECO:0000259" key="1">
    <source>
        <dbReference type="Pfam" id="PF06544"/>
    </source>
</evidence>
<proteinExistence type="predicted"/>
<dbReference type="PANTHER" id="PTHR15955:SF10">
    <property type="entry name" value="DUF1115 DOMAIN PROTEIN (AFU_ORTHOLOGUE AFUA_5G14750)"/>
    <property type="match status" value="1"/>
</dbReference>
<comment type="caution">
    <text evidence="2">The sequence shown here is derived from an EMBL/GenBank/DDBJ whole genome shotgun (WGS) entry which is preliminary data.</text>
</comment>